<comment type="caution">
    <text evidence="3">The sequence shown here is derived from an EMBL/GenBank/DDBJ whole genome shotgun (WGS) entry which is preliminary data.</text>
</comment>
<keyword evidence="2" id="KW-0732">Signal</keyword>
<name>A0A9J6NZG6_9CLOT</name>
<gene>
    <name evidence="3" type="ORF">KDK92_08790</name>
</gene>
<organism evidence="3 4">
    <name type="scientific">Oceanirhabdus seepicola</name>
    <dbReference type="NCBI Taxonomy" id="2828781"/>
    <lineage>
        <taxon>Bacteria</taxon>
        <taxon>Bacillati</taxon>
        <taxon>Bacillota</taxon>
        <taxon>Clostridia</taxon>
        <taxon>Eubacteriales</taxon>
        <taxon>Clostridiaceae</taxon>
        <taxon>Oceanirhabdus</taxon>
    </lineage>
</organism>
<evidence type="ECO:0000313" key="3">
    <source>
        <dbReference type="EMBL" id="MCM1989834.1"/>
    </source>
</evidence>
<dbReference type="AlphaFoldDB" id="A0A9J6NZG6"/>
<reference evidence="3" key="1">
    <citation type="journal article" date="2021" name="mSystems">
        <title>Bacteria and Archaea Synergistically Convert Glycine Betaine to Biogenic Methane in the Formosa Cold Seep of the South China Sea.</title>
        <authorList>
            <person name="Li L."/>
            <person name="Zhang W."/>
            <person name="Zhang S."/>
            <person name="Song L."/>
            <person name="Sun Q."/>
            <person name="Zhang H."/>
            <person name="Xiang H."/>
            <person name="Dong X."/>
        </authorList>
    </citation>
    <scope>NUCLEOTIDE SEQUENCE</scope>
    <source>
        <strain evidence="3">ZWT</strain>
    </source>
</reference>
<evidence type="ECO:0000256" key="1">
    <source>
        <dbReference type="SAM" id="Coils"/>
    </source>
</evidence>
<dbReference type="PROSITE" id="PS51257">
    <property type="entry name" value="PROKAR_LIPOPROTEIN"/>
    <property type="match status" value="1"/>
</dbReference>
<feature type="coiled-coil region" evidence="1">
    <location>
        <begin position="308"/>
        <end position="335"/>
    </location>
</feature>
<accession>A0A9J6NZG6</accession>
<evidence type="ECO:0008006" key="5">
    <source>
        <dbReference type="Google" id="ProtNLM"/>
    </source>
</evidence>
<evidence type="ECO:0000256" key="2">
    <source>
        <dbReference type="SAM" id="SignalP"/>
    </source>
</evidence>
<keyword evidence="4" id="KW-1185">Reference proteome</keyword>
<reference evidence="3" key="2">
    <citation type="submission" date="2021-04" db="EMBL/GenBank/DDBJ databases">
        <authorList>
            <person name="Dong X."/>
        </authorList>
    </citation>
    <scope>NUCLEOTIDE SEQUENCE</scope>
    <source>
        <strain evidence="3">ZWT</strain>
    </source>
</reference>
<keyword evidence="1" id="KW-0175">Coiled coil</keyword>
<evidence type="ECO:0000313" key="4">
    <source>
        <dbReference type="Proteomes" id="UP001056429"/>
    </source>
</evidence>
<dbReference type="Proteomes" id="UP001056429">
    <property type="component" value="Unassembled WGS sequence"/>
</dbReference>
<feature type="chain" id="PRO_5039929806" description="Lipoprotein" evidence="2">
    <location>
        <begin position="23"/>
        <end position="376"/>
    </location>
</feature>
<feature type="signal peptide" evidence="2">
    <location>
        <begin position="1"/>
        <end position="22"/>
    </location>
</feature>
<dbReference type="EMBL" id="JAGSOJ010000002">
    <property type="protein sequence ID" value="MCM1989834.1"/>
    <property type="molecule type" value="Genomic_DNA"/>
</dbReference>
<protein>
    <recommendedName>
        <fullName evidence="5">Lipoprotein</fullName>
    </recommendedName>
</protein>
<proteinExistence type="predicted"/>
<dbReference type="RefSeq" id="WP_250858856.1">
    <property type="nucleotide sequence ID" value="NZ_JAGSOJ010000002.1"/>
</dbReference>
<sequence>MRKILNIMAVLLAITLITSCSPNGNKKIDVDNNKKAEDKTSDDKKEDVKYSGKDIIIGLKHKVDTDILYTTIVLKDEEMLPYEVEKDVILFPYRDEMYKFQVAEFNDESVNEEMKDEYDEVLGEYPLYAYNHKFNFKDIQFLKKEEEAMSKRTIEELTPEEGDISNIKFGRDEIMAIGDGFISLKEYTMSTGGGSMVHANSVNKIYSIDGLNDNKALELHEVFNGDLDKALIEVMENNEVKEEAKEDGNIKDEFYFDKENITIVGHEGELVLGLPYVQEFTHTGNGTHFKDMLDYSKIPVELKDGFKRAKLPVEYKELEENIEELREAYYLKETDAIVVLTKDSLRLYMKGNREWNKPDKSIPINGESYIVYVGEA</sequence>